<dbReference type="AlphaFoldDB" id="A0AAV8V524"/>
<name>A0AAV8V524_9CUCU</name>
<keyword evidence="3" id="KW-1185">Reference proteome</keyword>
<reference evidence="2 3" key="1">
    <citation type="journal article" date="2023" name="Insect Mol. Biol.">
        <title>Genome sequencing provides insights into the evolution of gene families encoding plant cell wall-degrading enzymes in longhorned beetles.</title>
        <authorList>
            <person name="Shin N.R."/>
            <person name="Okamura Y."/>
            <person name="Kirsch R."/>
            <person name="Pauchet Y."/>
        </authorList>
    </citation>
    <scope>NUCLEOTIDE SEQUENCE [LARGE SCALE GENOMIC DNA]</scope>
    <source>
        <strain evidence="2">EAD_L_NR</strain>
    </source>
</reference>
<evidence type="ECO:0000313" key="3">
    <source>
        <dbReference type="Proteomes" id="UP001159042"/>
    </source>
</evidence>
<protein>
    <recommendedName>
        <fullName evidence="1">DDE-1 domain-containing protein</fullName>
    </recommendedName>
</protein>
<dbReference type="InterPro" id="IPR050863">
    <property type="entry name" value="CenT-Element_Derived"/>
</dbReference>
<feature type="domain" description="DDE-1" evidence="1">
    <location>
        <begin position="107"/>
        <end position="231"/>
    </location>
</feature>
<evidence type="ECO:0000259" key="1">
    <source>
        <dbReference type="Pfam" id="PF03184"/>
    </source>
</evidence>
<organism evidence="2 3">
    <name type="scientific">Exocentrus adspersus</name>
    <dbReference type="NCBI Taxonomy" id="1586481"/>
    <lineage>
        <taxon>Eukaryota</taxon>
        <taxon>Metazoa</taxon>
        <taxon>Ecdysozoa</taxon>
        <taxon>Arthropoda</taxon>
        <taxon>Hexapoda</taxon>
        <taxon>Insecta</taxon>
        <taxon>Pterygota</taxon>
        <taxon>Neoptera</taxon>
        <taxon>Endopterygota</taxon>
        <taxon>Coleoptera</taxon>
        <taxon>Polyphaga</taxon>
        <taxon>Cucujiformia</taxon>
        <taxon>Chrysomeloidea</taxon>
        <taxon>Cerambycidae</taxon>
        <taxon>Lamiinae</taxon>
        <taxon>Acanthocinini</taxon>
        <taxon>Exocentrus</taxon>
    </lineage>
</organism>
<proteinExistence type="predicted"/>
<dbReference type="Pfam" id="PF03184">
    <property type="entry name" value="DDE_1"/>
    <property type="match status" value="1"/>
</dbReference>
<sequence>MFQTGTAHITFKVYNKEARFVWKPLAMTMANQNAYVTSHLGSPLSSKQNFGSEFLHLGPPAEGGTNVTLIAAINVIGCSVPPMFVFPRKFFKEHMLKGAPIGSIGIANPSGWSTGDIFLKYLKHFINVVKPTPENKIILIVGNHESHLSIPAINMAREHGVIMLTFPPHTSHRLQPLDRSVFGPFKKYYNQACHEWLLNNPGKPMTIYEVAECVGKSYPRAFTPSNIESGFRVFGIFPLNRHVFQEH</sequence>
<dbReference type="PANTHER" id="PTHR19303">
    <property type="entry name" value="TRANSPOSON"/>
    <property type="match status" value="1"/>
</dbReference>
<evidence type="ECO:0000313" key="2">
    <source>
        <dbReference type="EMBL" id="KAJ8909319.1"/>
    </source>
</evidence>
<dbReference type="PANTHER" id="PTHR19303:SF71">
    <property type="entry name" value="ZINC FINGER PHD-TYPE DOMAIN-CONTAINING PROTEIN"/>
    <property type="match status" value="1"/>
</dbReference>
<comment type="caution">
    <text evidence="2">The sequence shown here is derived from an EMBL/GenBank/DDBJ whole genome shotgun (WGS) entry which is preliminary data.</text>
</comment>
<accession>A0AAV8V524</accession>
<dbReference type="InterPro" id="IPR004875">
    <property type="entry name" value="DDE_SF_endonuclease_dom"/>
</dbReference>
<dbReference type="Proteomes" id="UP001159042">
    <property type="component" value="Unassembled WGS sequence"/>
</dbReference>
<gene>
    <name evidence="2" type="ORF">NQ315_003465</name>
</gene>
<dbReference type="EMBL" id="JANEYG010000649">
    <property type="protein sequence ID" value="KAJ8909319.1"/>
    <property type="molecule type" value="Genomic_DNA"/>
</dbReference>
<dbReference type="GO" id="GO:0003677">
    <property type="term" value="F:DNA binding"/>
    <property type="evidence" value="ECO:0007669"/>
    <property type="project" value="TreeGrafter"/>
</dbReference>
<dbReference type="GO" id="GO:0005634">
    <property type="term" value="C:nucleus"/>
    <property type="evidence" value="ECO:0007669"/>
    <property type="project" value="TreeGrafter"/>
</dbReference>